<dbReference type="InterPro" id="IPR036271">
    <property type="entry name" value="Tet_transcr_reg_TetR-rel_C_sf"/>
</dbReference>
<dbReference type="RefSeq" id="WP_087713715.1">
    <property type="nucleotide sequence ID" value="NZ_MWPH01000001.1"/>
</dbReference>
<dbReference type="EMBL" id="MWPH01000001">
    <property type="protein sequence ID" value="OVE85410.1"/>
    <property type="molecule type" value="Genomic_DNA"/>
</dbReference>
<dbReference type="PANTHER" id="PTHR30055">
    <property type="entry name" value="HTH-TYPE TRANSCRIPTIONAL REGULATOR RUTR"/>
    <property type="match status" value="1"/>
</dbReference>
<dbReference type="Pfam" id="PF00440">
    <property type="entry name" value="TetR_N"/>
    <property type="match status" value="1"/>
</dbReference>
<dbReference type="SUPFAM" id="SSF48498">
    <property type="entry name" value="Tetracyclin repressor-like, C-terminal domain"/>
    <property type="match status" value="1"/>
</dbReference>
<organism evidence="7 8">
    <name type="scientific">Natronolimnobius baerhuensis</name>
    <dbReference type="NCBI Taxonomy" id="253108"/>
    <lineage>
        <taxon>Archaea</taxon>
        <taxon>Methanobacteriati</taxon>
        <taxon>Methanobacteriota</taxon>
        <taxon>Stenosarchaea group</taxon>
        <taxon>Halobacteria</taxon>
        <taxon>Halobacteriales</taxon>
        <taxon>Natrialbaceae</taxon>
        <taxon>Natronolimnobius</taxon>
    </lineage>
</organism>
<keyword evidence="3 5" id="KW-0238">DNA-binding</keyword>
<sequence>MADTSGTNWSGSEGEEPVDTNAEIMWAVYRALSKNGYPELTMSQIAAEFEKSKGLLYYHYDSKEAILNDFFTHLCERLETSLVDDEYDDPAEQLWAVIERILPAAMDDEQLEFRQAFFEARSQAPHNRSYHEQIRRSDHIIIETLEETIAWGVDTGQFTDVSPEDHAELLFSLLYGCLERGTALEDQDLIDRNRQLIEAHIERTLLE</sequence>
<evidence type="ECO:0000256" key="4">
    <source>
        <dbReference type="ARBA" id="ARBA00023163"/>
    </source>
</evidence>
<keyword evidence="8" id="KW-1185">Reference proteome</keyword>
<dbReference type="Pfam" id="PF13977">
    <property type="entry name" value="TetR_C_6"/>
    <property type="match status" value="1"/>
</dbReference>
<dbReference type="GO" id="GO:0000976">
    <property type="term" value="F:transcription cis-regulatory region binding"/>
    <property type="evidence" value="ECO:0007669"/>
    <property type="project" value="TreeGrafter"/>
</dbReference>
<dbReference type="GO" id="GO:0003700">
    <property type="term" value="F:DNA-binding transcription factor activity"/>
    <property type="evidence" value="ECO:0007669"/>
    <property type="project" value="TreeGrafter"/>
</dbReference>
<accession>A0A202EBP8</accession>
<dbReference type="InterPro" id="IPR001647">
    <property type="entry name" value="HTH_TetR"/>
</dbReference>
<keyword evidence="4" id="KW-0804">Transcription</keyword>
<comment type="caution">
    <text evidence="7">The sequence shown here is derived from an EMBL/GenBank/DDBJ whole genome shotgun (WGS) entry which is preliminary data.</text>
</comment>
<feature type="domain" description="HTH tetR-type" evidence="6">
    <location>
        <begin position="18"/>
        <end position="78"/>
    </location>
</feature>
<dbReference type="PANTHER" id="PTHR30055:SF234">
    <property type="entry name" value="HTH-TYPE TRANSCRIPTIONAL REGULATOR BETI"/>
    <property type="match status" value="1"/>
</dbReference>
<dbReference type="SUPFAM" id="SSF46689">
    <property type="entry name" value="Homeodomain-like"/>
    <property type="match status" value="1"/>
</dbReference>
<reference evidence="7 8" key="1">
    <citation type="submission" date="2017-02" db="EMBL/GenBank/DDBJ databases">
        <title>Natronthermophilus aegyptiacus gen. nov.,sp. nov., an aerobic, extremely halophilic alkalithermophilic archaeon isolated from the athalassohaline Wadi An Natrun, Egypt.</title>
        <authorList>
            <person name="Zhao B."/>
        </authorList>
    </citation>
    <scope>NUCLEOTIDE SEQUENCE [LARGE SCALE GENOMIC DNA]</scope>
    <source>
        <strain evidence="7 8">CGMCC 1.3597</strain>
    </source>
</reference>
<dbReference type="Proteomes" id="UP000196084">
    <property type="component" value="Unassembled WGS sequence"/>
</dbReference>
<dbReference type="OrthoDB" id="135877at2157"/>
<dbReference type="Gene3D" id="1.10.357.10">
    <property type="entry name" value="Tetracycline Repressor, domain 2"/>
    <property type="match status" value="1"/>
</dbReference>
<evidence type="ECO:0000256" key="1">
    <source>
        <dbReference type="ARBA" id="ARBA00022491"/>
    </source>
</evidence>
<dbReference type="InterPro" id="IPR039538">
    <property type="entry name" value="BetI_C"/>
</dbReference>
<proteinExistence type="predicted"/>
<dbReference type="InterPro" id="IPR050109">
    <property type="entry name" value="HTH-type_TetR-like_transc_reg"/>
</dbReference>
<protein>
    <submittedName>
        <fullName evidence="7">TetR family transcriptional regulator</fullName>
    </submittedName>
</protein>
<keyword evidence="2" id="KW-0805">Transcription regulation</keyword>
<gene>
    <name evidence="7" type="ORF">B2G88_00850</name>
</gene>
<evidence type="ECO:0000256" key="3">
    <source>
        <dbReference type="ARBA" id="ARBA00023125"/>
    </source>
</evidence>
<keyword evidence="1" id="KW-0678">Repressor</keyword>
<dbReference type="PROSITE" id="PS50977">
    <property type="entry name" value="HTH_TETR_2"/>
    <property type="match status" value="1"/>
</dbReference>
<dbReference type="InterPro" id="IPR009057">
    <property type="entry name" value="Homeodomain-like_sf"/>
</dbReference>
<evidence type="ECO:0000256" key="2">
    <source>
        <dbReference type="ARBA" id="ARBA00023015"/>
    </source>
</evidence>
<evidence type="ECO:0000313" key="7">
    <source>
        <dbReference type="EMBL" id="OVE85410.1"/>
    </source>
</evidence>
<evidence type="ECO:0000313" key="8">
    <source>
        <dbReference type="Proteomes" id="UP000196084"/>
    </source>
</evidence>
<evidence type="ECO:0000256" key="5">
    <source>
        <dbReference type="PROSITE-ProRule" id="PRU00335"/>
    </source>
</evidence>
<feature type="DNA-binding region" description="H-T-H motif" evidence="5">
    <location>
        <begin position="41"/>
        <end position="60"/>
    </location>
</feature>
<dbReference type="AlphaFoldDB" id="A0A202EBP8"/>
<name>A0A202EBP8_9EURY</name>
<evidence type="ECO:0000259" key="6">
    <source>
        <dbReference type="PROSITE" id="PS50977"/>
    </source>
</evidence>